<evidence type="ECO:0000313" key="3">
    <source>
        <dbReference type="Proteomes" id="UP000232883"/>
    </source>
</evidence>
<name>A0A2K8Z2H0_9BACT</name>
<accession>A0A2K8Z2H0</accession>
<dbReference type="AlphaFoldDB" id="A0A2K8Z2H0"/>
<dbReference type="EMBL" id="CP025096">
    <property type="protein sequence ID" value="AUD04080.1"/>
    <property type="molecule type" value="Genomic_DNA"/>
</dbReference>
<evidence type="ECO:0000313" key="2">
    <source>
        <dbReference type="EMBL" id="AUD04080.1"/>
    </source>
</evidence>
<dbReference type="Proteomes" id="UP000232883">
    <property type="component" value="Chromosome"/>
</dbReference>
<dbReference type="InterPro" id="IPR051839">
    <property type="entry name" value="RD_transcriptional_regulator"/>
</dbReference>
<dbReference type="PANTHER" id="PTHR33215">
    <property type="entry name" value="PROTEIN DISTAL ANTENNA"/>
    <property type="match status" value="1"/>
</dbReference>
<protein>
    <recommendedName>
        <fullName evidence="4">Transposase</fullName>
    </recommendedName>
</protein>
<gene>
    <name evidence="2" type="ORF">CWM47_20955</name>
</gene>
<evidence type="ECO:0000256" key="1">
    <source>
        <dbReference type="SAM" id="MobiDB-lite"/>
    </source>
</evidence>
<feature type="compositionally biased region" description="Polar residues" evidence="1">
    <location>
        <begin position="66"/>
        <end position="83"/>
    </location>
</feature>
<dbReference type="InterPro" id="IPR009057">
    <property type="entry name" value="Homeodomain-like_sf"/>
</dbReference>
<feature type="region of interest" description="Disordered" evidence="1">
    <location>
        <begin position="62"/>
        <end position="97"/>
    </location>
</feature>
<proteinExistence type="predicted"/>
<dbReference type="SUPFAM" id="SSF46689">
    <property type="entry name" value="Homeodomain-like"/>
    <property type="match status" value="1"/>
</dbReference>
<sequence>MLTINSQFMDRLVKLRMKQPKRIMREMVAAVLLDQLNIDQAAERYKVNRLTVLRWIRKVEEEAKASKQSTSITSDQPSLPSPKSTRRSTPEEEVKQLRTKLQSMEKELETANFKALYYSTLVRVAKHELGVDVEKKSVTKPSGLC</sequence>
<dbReference type="OrthoDB" id="961797at2"/>
<reference evidence="2 3" key="1">
    <citation type="submission" date="2017-11" db="EMBL/GenBank/DDBJ databases">
        <title>Taxonomic description and genome sequences of Spirosoma HA7 sp. nov., isolated from pollen microhabitat of Corylus avellana.</title>
        <authorList>
            <person name="Ambika Manirajan B."/>
            <person name="Suarez C."/>
            <person name="Ratering S."/>
            <person name="Geissler-Plaum R."/>
            <person name="Cardinale M."/>
            <person name="Sylvia S."/>
        </authorList>
    </citation>
    <scope>NUCLEOTIDE SEQUENCE [LARGE SCALE GENOMIC DNA]</scope>
    <source>
        <strain evidence="2 3">HA7</strain>
    </source>
</reference>
<dbReference type="PANTHER" id="PTHR33215:SF13">
    <property type="entry name" value="PROTEIN DISTAL ANTENNA"/>
    <property type="match status" value="1"/>
</dbReference>
<dbReference type="KEGG" id="spir:CWM47_20955"/>
<keyword evidence="3" id="KW-1185">Reference proteome</keyword>
<evidence type="ECO:0008006" key="4">
    <source>
        <dbReference type="Google" id="ProtNLM"/>
    </source>
</evidence>
<organism evidence="2 3">
    <name type="scientific">Spirosoma pollinicola</name>
    <dbReference type="NCBI Taxonomy" id="2057025"/>
    <lineage>
        <taxon>Bacteria</taxon>
        <taxon>Pseudomonadati</taxon>
        <taxon>Bacteroidota</taxon>
        <taxon>Cytophagia</taxon>
        <taxon>Cytophagales</taxon>
        <taxon>Cytophagaceae</taxon>
        <taxon>Spirosoma</taxon>
    </lineage>
</organism>